<evidence type="ECO:0000256" key="7">
    <source>
        <dbReference type="SAM" id="MobiDB-lite"/>
    </source>
</evidence>
<evidence type="ECO:0000256" key="4">
    <source>
        <dbReference type="ARBA" id="ARBA00022889"/>
    </source>
</evidence>
<dbReference type="GO" id="GO:0005737">
    <property type="term" value="C:cytoplasm"/>
    <property type="evidence" value="ECO:0007669"/>
    <property type="project" value="Ensembl"/>
</dbReference>
<evidence type="ECO:0000313" key="9">
    <source>
        <dbReference type="Proteomes" id="UP000233200"/>
    </source>
</evidence>
<dbReference type="GO" id="GO:0019899">
    <property type="term" value="F:enzyme binding"/>
    <property type="evidence" value="ECO:0007669"/>
    <property type="project" value="Ensembl"/>
</dbReference>
<dbReference type="InterPro" id="IPR028435">
    <property type="entry name" value="Plakophilin/d_Catenin"/>
</dbReference>
<name>A0A2K6R899_RHIRO</name>
<evidence type="ECO:0000256" key="1">
    <source>
        <dbReference type="ARBA" id="ARBA00004282"/>
    </source>
</evidence>
<dbReference type="GO" id="GO:0022409">
    <property type="term" value="P:positive regulation of cell-cell adhesion"/>
    <property type="evidence" value="ECO:0007669"/>
    <property type="project" value="Ensembl"/>
</dbReference>
<dbReference type="GO" id="GO:0051797">
    <property type="term" value="P:regulation of hair follicle development"/>
    <property type="evidence" value="ECO:0007669"/>
    <property type="project" value="Ensembl"/>
</dbReference>
<dbReference type="GO" id="GO:0002159">
    <property type="term" value="P:desmosome assembly"/>
    <property type="evidence" value="ECO:0007669"/>
    <property type="project" value="Ensembl"/>
</dbReference>
<dbReference type="PANTHER" id="PTHR10372">
    <property type="entry name" value="PLAKOPHILLIN-RELATED"/>
    <property type="match status" value="1"/>
</dbReference>
<keyword evidence="5" id="KW-0965">Cell junction</keyword>
<dbReference type="Proteomes" id="UP000233200">
    <property type="component" value="Unplaced"/>
</dbReference>
<dbReference type="GO" id="GO:0045294">
    <property type="term" value="F:alpha-catenin binding"/>
    <property type="evidence" value="ECO:0007669"/>
    <property type="project" value="Ensembl"/>
</dbReference>
<dbReference type="GO" id="GO:0030057">
    <property type="term" value="C:desmosome"/>
    <property type="evidence" value="ECO:0007669"/>
    <property type="project" value="Ensembl"/>
</dbReference>
<feature type="compositionally biased region" description="Polar residues" evidence="7">
    <location>
        <begin position="77"/>
        <end position="102"/>
    </location>
</feature>
<evidence type="ECO:0000256" key="5">
    <source>
        <dbReference type="ARBA" id="ARBA00022949"/>
    </source>
</evidence>
<keyword evidence="4" id="KW-0130">Cell adhesion</keyword>
<dbReference type="InterPro" id="IPR011989">
    <property type="entry name" value="ARM-like"/>
</dbReference>
<dbReference type="GeneTree" id="ENSGT00940000159515"/>
<comment type="subcellular location">
    <subcellularLocation>
        <location evidence="1">Cell junction</location>
    </subcellularLocation>
</comment>
<dbReference type="GO" id="GO:0072659">
    <property type="term" value="P:protein localization to plasma membrane"/>
    <property type="evidence" value="ECO:0007669"/>
    <property type="project" value="Ensembl"/>
</dbReference>
<dbReference type="SUPFAM" id="SSF48371">
    <property type="entry name" value="ARM repeat"/>
    <property type="match status" value="1"/>
</dbReference>
<keyword evidence="9" id="KW-1185">Reference proteome</keyword>
<evidence type="ECO:0000313" key="8">
    <source>
        <dbReference type="Ensembl" id="ENSRROP00000037258.1"/>
    </source>
</evidence>
<comment type="similarity">
    <text evidence="2">Belongs to the beta-catenin family.</text>
</comment>
<dbReference type="GO" id="GO:1902373">
    <property type="term" value="P:negative regulation of mRNA catabolic process"/>
    <property type="evidence" value="ECO:0007669"/>
    <property type="project" value="Ensembl"/>
</dbReference>
<dbReference type="GO" id="GO:0001533">
    <property type="term" value="C:cornified envelope"/>
    <property type="evidence" value="ECO:0007669"/>
    <property type="project" value="Ensembl"/>
</dbReference>
<protein>
    <submittedName>
        <fullName evidence="8">Plakophilin 3</fullName>
    </submittedName>
</protein>
<dbReference type="GO" id="GO:0005654">
    <property type="term" value="C:nucleoplasm"/>
    <property type="evidence" value="ECO:0007669"/>
    <property type="project" value="Ensembl"/>
</dbReference>
<dbReference type="GO" id="GO:0030036">
    <property type="term" value="P:actin cytoskeleton organization"/>
    <property type="evidence" value="ECO:0007669"/>
    <property type="project" value="Ensembl"/>
</dbReference>
<dbReference type="InterPro" id="IPR016024">
    <property type="entry name" value="ARM-type_fold"/>
</dbReference>
<dbReference type="GO" id="GO:0002718">
    <property type="term" value="P:regulation of cytokine production involved in immune response"/>
    <property type="evidence" value="ECO:0007669"/>
    <property type="project" value="Ensembl"/>
</dbReference>
<dbReference type="GO" id="GO:0005912">
    <property type="term" value="C:adherens junction"/>
    <property type="evidence" value="ECO:0007669"/>
    <property type="project" value="Ensembl"/>
</dbReference>
<dbReference type="PROSITE" id="PS50176">
    <property type="entry name" value="ARM_REPEAT"/>
    <property type="match status" value="1"/>
</dbReference>
<evidence type="ECO:0000256" key="2">
    <source>
        <dbReference type="ARBA" id="ARBA00005462"/>
    </source>
</evidence>
<dbReference type="GO" id="GO:1902808">
    <property type="term" value="P:positive regulation of cell cycle G1/S phase transition"/>
    <property type="evidence" value="ECO:0007669"/>
    <property type="project" value="Ensembl"/>
</dbReference>
<reference evidence="8" key="1">
    <citation type="submission" date="2025-08" db="UniProtKB">
        <authorList>
            <consortium name="Ensembl"/>
        </authorList>
    </citation>
    <scope>IDENTIFICATION</scope>
</reference>
<proteinExistence type="inferred from homology"/>
<dbReference type="GO" id="GO:0010669">
    <property type="term" value="P:epithelial structure maintenance"/>
    <property type="evidence" value="ECO:0007669"/>
    <property type="project" value="Ensembl"/>
</dbReference>
<feature type="region of interest" description="Disordered" evidence="7">
    <location>
        <begin position="56"/>
        <end position="109"/>
    </location>
</feature>
<dbReference type="AlphaFoldDB" id="A0A2K6R899"/>
<feature type="repeat" description="ARM" evidence="6">
    <location>
        <begin position="359"/>
        <end position="402"/>
    </location>
</feature>
<gene>
    <name evidence="8" type="primary">PKP3</name>
</gene>
<dbReference type="PANTHER" id="PTHR10372:SF1">
    <property type="entry name" value="PLAKOPHILIN-3"/>
    <property type="match status" value="1"/>
</dbReference>
<dbReference type="Pfam" id="PF00514">
    <property type="entry name" value="Arm"/>
    <property type="match status" value="2"/>
</dbReference>
<accession>A0A2K6R899</accession>
<dbReference type="Gene3D" id="1.25.10.10">
    <property type="entry name" value="Leucine-rich Repeat Variant"/>
    <property type="match status" value="2"/>
</dbReference>
<dbReference type="OMA" id="YAFERQM"/>
<dbReference type="GO" id="GO:0050839">
    <property type="term" value="F:cell adhesion molecule binding"/>
    <property type="evidence" value="ECO:0007669"/>
    <property type="project" value="Ensembl"/>
</dbReference>
<dbReference type="STRING" id="61622.ENSRROP00000037258"/>
<evidence type="ECO:0000256" key="6">
    <source>
        <dbReference type="PROSITE-ProRule" id="PRU00259"/>
    </source>
</evidence>
<organism evidence="8 9">
    <name type="scientific">Rhinopithecus roxellana</name>
    <name type="common">Golden snub-nosed monkey</name>
    <name type="synonym">Pygathrix roxellana</name>
    <dbReference type="NCBI Taxonomy" id="61622"/>
    <lineage>
        <taxon>Eukaryota</taxon>
        <taxon>Metazoa</taxon>
        <taxon>Chordata</taxon>
        <taxon>Craniata</taxon>
        <taxon>Vertebrata</taxon>
        <taxon>Euteleostomi</taxon>
        <taxon>Mammalia</taxon>
        <taxon>Eutheria</taxon>
        <taxon>Euarchontoglires</taxon>
        <taxon>Primates</taxon>
        <taxon>Haplorrhini</taxon>
        <taxon>Catarrhini</taxon>
        <taxon>Cercopithecidae</taxon>
        <taxon>Colobinae</taxon>
        <taxon>Rhinopithecus</taxon>
    </lineage>
</organism>
<evidence type="ECO:0000256" key="3">
    <source>
        <dbReference type="ARBA" id="ARBA00022737"/>
    </source>
</evidence>
<dbReference type="GO" id="GO:1903829">
    <property type="term" value="P:positive regulation of protein localization"/>
    <property type="evidence" value="ECO:0007669"/>
    <property type="project" value="Ensembl"/>
</dbReference>
<sequence>MQDGNFLLSALQPEAGVCSLALPSDLQLDRRGAEGPEAERLRAARVQEQVRARLLQLGQQPRHNGAAEPEPEAETARGTSRGQYHTLQSGFSSRSQGLSGDKTSGFRPIAKPAYSPASWSSRSAVDLSCSRRLSSAHNGGSAFGAAGYGGAQPTPPMPARPVSFHERSGVGSRADYDTLSLRSLRLGAGGLDDRYSVVSEQLEPAATSTYRAFAYERQASSSSSRAGGLDWPEATEVSPSRTIRAPAMRTLQRFQSSHRSRGVGGAAPGAVLEPVARAPSVRSLSLADSGHLPDVRGFNSYCGHRTLQRLSSGFDDIDLPSAVKYLMASDPNLQVLGAAYIQHKCYSDAAAKKQARSLQAVPRLVKLFNHANQEVQRHATGAMRNLIYDNADNKLALVEENGIFELLRTLREQDDELRKNVTGILWNLSSSDHLKDRLARDTLEQLTDLVLSPLSGAGGPPLIQQNASEAEIFYNATGFLRNLSSASQATRQKMRECHGLVDALVTYINHALDVGKCEDKSVENAVCVLRNLSYRLYDEMPPSALQRLEGRGRRDLAGAPPGEVVGCFTPQSRRLREVGTSLGGAWGSTPLSQDHPSRLALEQERILNPLLDRVRTADHHQLRSLTGLIRNLSRNARNKDEMSTKVVSHLIEKLPGSVGEKSPPAEVLVNIIAVLNNLVVASPIAARDLLYFDGLRKLIFIKKKRDSPDSEKSSRAASSLLANLWQYNKLHRDFRAKGYRKEDFLGP</sequence>
<reference evidence="8" key="2">
    <citation type="submission" date="2025-09" db="UniProtKB">
        <authorList>
            <consortium name="Ensembl"/>
        </authorList>
    </citation>
    <scope>IDENTIFICATION</scope>
</reference>
<dbReference type="InterPro" id="IPR000225">
    <property type="entry name" value="Armadillo"/>
</dbReference>
<dbReference type="SMART" id="SM00185">
    <property type="entry name" value="ARM"/>
    <property type="match status" value="5"/>
</dbReference>
<dbReference type="GO" id="GO:0090136">
    <property type="term" value="P:epithelial cell-cell adhesion"/>
    <property type="evidence" value="ECO:0007669"/>
    <property type="project" value="Ensembl"/>
</dbReference>
<dbReference type="Ensembl" id="ENSRROT00000061727.1">
    <property type="protein sequence ID" value="ENSRROP00000037258.1"/>
    <property type="gene ID" value="ENSRROG00000042057.1"/>
</dbReference>
<keyword evidence="3" id="KW-0677">Repeat</keyword>